<reference evidence="3" key="1">
    <citation type="journal article" date="2017" name="Appl. Environ. Microbiol.">
        <title>Molecular characterization of an Endozoicomonas-like organism causing infection in king scallop Pecten maximus L.</title>
        <authorList>
            <person name="Cano I."/>
            <person name="van Aerle R."/>
            <person name="Ross S."/>
            <person name="Verner-Jeffreys D.W."/>
            <person name="Paley R.K."/>
            <person name="Rimmer G."/>
            <person name="Ryder D."/>
            <person name="Hooper P."/>
            <person name="Stone D."/>
            <person name="Feist S.W."/>
        </authorList>
    </citation>
    <scope>NUCLEOTIDE SEQUENCE</scope>
</reference>
<proteinExistence type="predicted"/>
<dbReference type="InterPro" id="IPR007936">
    <property type="entry name" value="VapE-like_dom"/>
</dbReference>
<dbReference type="AlphaFoldDB" id="A0A2H9T4G7"/>
<dbReference type="EMBL" id="NSIT01000255">
    <property type="protein sequence ID" value="PJE78130.1"/>
    <property type="molecule type" value="Genomic_DNA"/>
</dbReference>
<comment type="caution">
    <text evidence="3">The sequence shown here is derived from an EMBL/GenBank/DDBJ whole genome shotgun (WGS) entry which is preliminary data.</text>
</comment>
<evidence type="ECO:0000256" key="1">
    <source>
        <dbReference type="SAM" id="MobiDB-lite"/>
    </source>
</evidence>
<protein>
    <recommendedName>
        <fullName evidence="2">Virulence-associated protein E-like domain-containing protein</fullName>
    </recommendedName>
</protein>
<accession>A0A2H9T4G7</accession>
<evidence type="ECO:0000259" key="2">
    <source>
        <dbReference type="Pfam" id="PF05272"/>
    </source>
</evidence>
<feature type="region of interest" description="Disordered" evidence="1">
    <location>
        <begin position="1"/>
        <end position="28"/>
    </location>
</feature>
<evidence type="ECO:0000313" key="3">
    <source>
        <dbReference type="EMBL" id="PJE78130.1"/>
    </source>
</evidence>
<dbReference type="Pfam" id="PF05272">
    <property type="entry name" value="VapE-like_dom"/>
    <property type="match status" value="1"/>
</dbReference>
<sequence>MTEQANKSDIQLEDPAKSKIQPEQPPAAFESVPPVGGIVVETADNVVPFAPTRIDNSLDLVTNFIGSQQQQPHWHTVKTASGEHIDYAEHEDRVVLWAQTNDLPSKLYTERGLSAAYRIIQRSSYKRLISEVVANLSRPADRDGDSFTSLADMIGLNEVDQLCLMGWMIDRKRSLIEISQGRHPKLRQTPMPIFYSKKQKTGKSTLVQSICDPFRELSEVKDLDEIEDKFNYLQWGKLLIANFDEMAGLGRTDMNKLKKWATQSVFTKRRIQSEQQHRILKTTGGIGSSNDPIAEIIWDSSGTRRFCQIDVVTDGRLHKAVAEIDFINVWRGIDHQQQLSQTEQDLIFQAQDGQRRKDKVEVWFDEQGEQFLKDRQQGVKGSDLYSNFREWCTASGEKEYTNTSFGRKLMDFYDGRIEKRKTMGLMKYLLP</sequence>
<name>A0A2H9T4G7_9ZZZZ</name>
<gene>
    <name evidence="3" type="ORF">CI610_02936</name>
</gene>
<feature type="domain" description="Virulence-associated protein E-like" evidence="2">
    <location>
        <begin position="183"/>
        <end position="330"/>
    </location>
</feature>
<organism evidence="3">
    <name type="scientific">invertebrate metagenome</name>
    <dbReference type="NCBI Taxonomy" id="1711999"/>
    <lineage>
        <taxon>unclassified sequences</taxon>
        <taxon>metagenomes</taxon>
        <taxon>organismal metagenomes</taxon>
    </lineage>
</organism>